<gene>
    <name evidence="2" type="ordered locus">BN6_65190</name>
</gene>
<dbReference type="eggNOG" id="COG0508">
    <property type="taxonomic scope" value="Bacteria"/>
</dbReference>
<evidence type="ECO:0000313" key="3">
    <source>
        <dbReference type="Proteomes" id="UP000006281"/>
    </source>
</evidence>
<evidence type="ECO:0000256" key="1">
    <source>
        <dbReference type="SAM" id="MobiDB-lite"/>
    </source>
</evidence>
<feature type="region of interest" description="Disordered" evidence="1">
    <location>
        <begin position="167"/>
        <end position="188"/>
    </location>
</feature>
<proteinExistence type="predicted"/>
<keyword evidence="3" id="KW-1185">Reference proteome</keyword>
<dbReference type="STRING" id="1179773.BN6_65190"/>
<dbReference type="HOGENOM" id="CLU_478875_0_0_11"/>
<reference evidence="2 3" key="1">
    <citation type="journal article" date="2012" name="BMC Genomics">
        <title>Complete genome sequence of Saccharothrix espanaensis DSM 44229T and comparison to the other completely sequenced Pseudonocardiaceae.</title>
        <authorList>
            <person name="Strobel T."/>
            <person name="Al-Dilaimi A."/>
            <person name="Blom J."/>
            <person name="Gessner A."/>
            <person name="Kalinowski J."/>
            <person name="Luzhetska M."/>
            <person name="Puhler A."/>
            <person name="Szczepanowski R."/>
            <person name="Bechthold A."/>
            <person name="Ruckert C."/>
        </authorList>
    </citation>
    <scope>NUCLEOTIDE SEQUENCE [LARGE SCALE GENOMIC DNA]</scope>
    <source>
        <strain evidence="3">ATCC 51144 / DSM 44229 / JCM 9112 / NBRC 15066 / NRRL 15764</strain>
    </source>
</reference>
<dbReference type="AlphaFoldDB" id="K0K636"/>
<feature type="region of interest" description="Disordered" evidence="1">
    <location>
        <begin position="278"/>
        <end position="314"/>
    </location>
</feature>
<sequence>MWPWGRRQAEPRAAQPVLRGEWRALPPIQRVLPDHPLVNPVERFSSSLASWRSPAYLEPLAHRVASDEPSGLIDGLARPVVPRPAEPSVAMPLAHSPTRKPRGSVVQRLLASLRPPATAPTTAAPIPTPIPVSAQIPTPDVELATAEQVAAEQIAVEPAPAEPIALGSASAEPVPNGSASPEPVSPAPVLGVPESVQVERAIAPTETFAEPGLPIVGESRVERTVEPRAGAARSVEPPSVEPPSVVQRSVESAHRGSVPVSGTSVSVERPVVARVEARPRSAPPRLGLGLPRVEPAAGRAEEGSPSGGRTLDTGLVRESTGPVLGMASALPVLSEPDHVEAQLPVPEMQTAPGVTVVPSGLAPTIAAQRIVTSSVTASGTTAPGVMSSGSSERDGVLRSADVVAGVEPDRSTLGVGGQAGPPAPATSTAPVSAATARTARTTPNGYVQRIVEETGALLPRVRQVGLGAPVAVSHTTGTFVQRVEGPASTPEPQVPQRAAEVVVAREVADVPADAPDVSAAPAAAGPPASAGGPEPEELLKKLYDPLLRRLKAELWLDRERRGSLTDRWH</sequence>
<protein>
    <submittedName>
        <fullName evidence="2">Uncharacterized protein</fullName>
    </submittedName>
</protein>
<organism evidence="2 3">
    <name type="scientific">Saccharothrix espanaensis (strain ATCC 51144 / DSM 44229 / JCM 9112 / NBRC 15066 / NRRL 15764)</name>
    <dbReference type="NCBI Taxonomy" id="1179773"/>
    <lineage>
        <taxon>Bacteria</taxon>
        <taxon>Bacillati</taxon>
        <taxon>Actinomycetota</taxon>
        <taxon>Actinomycetes</taxon>
        <taxon>Pseudonocardiales</taxon>
        <taxon>Pseudonocardiaceae</taxon>
        <taxon>Saccharothrix</taxon>
    </lineage>
</organism>
<feature type="compositionally biased region" description="Low complexity" evidence="1">
    <location>
        <begin position="514"/>
        <end position="533"/>
    </location>
</feature>
<feature type="region of interest" description="Disordered" evidence="1">
    <location>
        <begin position="514"/>
        <end position="537"/>
    </location>
</feature>
<feature type="compositionally biased region" description="Low complexity" evidence="1">
    <location>
        <begin position="425"/>
        <end position="436"/>
    </location>
</feature>
<evidence type="ECO:0000313" key="2">
    <source>
        <dbReference type="EMBL" id="CCH33761.1"/>
    </source>
</evidence>
<dbReference type="KEGG" id="sesp:BN6_65190"/>
<dbReference type="PATRIC" id="fig|1179773.3.peg.6572"/>
<name>K0K636_SACES</name>
<dbReference type="Proteomes" id="UP000006281">
    <property type="component" value="Chromosome"/>
</dbReference>
<feature type="region of interest" description="Disordered" evidence="1">
    <location>
        <begin position="411"/>
        <end position="436"/>
    </location>
</feature>
<accession>K0K636</accession>
<dbReference type="EMBL" id="HE804045">
    <property type="protein sequence ID" value="CCH33761.1"/>
    <property type="molecule type" value="Genomic_DNA"/>
</dbReference>